<dbReference type="Proteomes" id="UP000199650">
    <property type="component" value="Unassembled WGS sequence"/>
</dbReference>
<gene>
    <name evidence="1" type="ORF">SAMN05444851_2657</name>
</gene>
<protein>
    <submittedName>
        <fullName evidence="1">Uncharacterized protein</fullName>
    </submittedName>
</protein>
<reference evidence="1 2" key="1">
    <citation type="submission" date="2016-10" db="EMBL/GenBank/DDBJ databases">
        <authorList>
            <person name="de Groot N.N."/>
        </authorList>
    </citation>
    <scope>NUCLEOTIDE SEQUENCE [LARGE SCALE GENOMIC DNA]</scope>
    <source>
        <strain evidence="1 2">DSM 29439</strain>
    </source>
</reference>
<accession>A0A1I0QLC1</accession>
<evidence type="ECO:0000313" key="2">
    <source>
        <dbReference type="Proteomes" id="UP000199650"/>
    </source>
</evidence>
<evidence type="ECO:0000313" key="1">
    <source>
        <dbReference type="EMBL" id="SEW27822.1"/>
    </source>
</evidence>
<dbReference type="AlphaFoldDB" id="A0A1I0QLC1"/>
<keyword evidence="2" id="KW-1185">Reference proteome</keyword>
<proteinExistence type="predicted"/>
<dbReference type="EMBL" id="FOJB01000001">
    <property type="protein sequence ID" value="SEW27822.1"/>
    <property type="molecule type" value="Genomic_DNA"/>
</dbReference>
<organism evidence="1 2">
    <name type="scientific">Aliiroseovarius sediminilitoris</name>
    <dbReference type="NCBI Taxonomy" id="1173584"/>
    <lineage>
        <taxon>Bacteria</taxon>
        <taxon>Pseudomonadati</taxon>
        <taxon>Pseudomonadota</taxon>
        <taxon>Alphaproteobacteria</taxon>
        <taxon>Rhodobacterales</taxon>
        <taxon>Paracoccaceae</taxon>
        <taxon>Aliiroseovarius</taxon>
    </lineage>
</organism>
<name>A0A1I0QLC1_9RHOB</name>
<sequence>MSALQICGSSITGTAGASYIRGRLYFADNEKDALVGRRSRGMLQMFYFGPVVTRFTWPIFRPGFASALP</sequence>